<feature type="compositionally biased region" description="Polar residues" evidence="1">
    <location>
        <begin position="69"/>
        <end position="87"/>
    </location>
</feature>
<feature type="compositionally biased region" description="Basic and acidic residues" evidence="1">
    <location>
        <begin position="8"/>
        <end position="29"/>
    </location>
</feature>
<evidence type="ECO:0000313" key="3">
    <source>
        <dbReference type="Proteomes" id="UP000314294"/>
    </source>
</evidence>
<comment type="caution">
    <text evidence="2">The sequence shown here is derived from an EMBL/GenBank/DDBJ whole genome shotgun (WGS) entry which is preliminary data.</text>
</comment>
<reference evidence="2 3" key="1">
    <citation type="submission" date="2019-03" db="EMBL/GenBank/DDBJ databases">
        <title>First draft genome of Liparis tanakae, snailfish: a comprehensive survey of snailfish specific genes.</title>
        <authorList>
            <person name="Kim W."/>
            <person name="Song I."/>
            <person name="Jeong J.-H."/>
            <person name="Kim D."/>
            <person name="Kim S."/>
            <person name="Ryu S."/>
            <person name="Song J.Y."/>
            <person name="Lee S.K."/>
        </authorList>
    </citation>
    <scope>NUCLEOTIDE SEQUENCE [LARGE SCALE GENOMIC DNA]</scope>
    <source>
        <tissue evidence="2">Muscle</tissue>
    </source>
</reference>
<sequence length="97" mass="10639">MEILEQSTGRERGNNKKHHPAEGEKRFEDGGAGGAERRSRRCREPVKGESVMKRLHSSPAAPRSCELTLRSSADGQELNTPSPTETRLGTIAPHFSS</sequence>
<dbReference type="Proteomes" id="UP000314294">
    <property type="component" value="Unassembled WGS sequence"/>
</dbReference>
<evidence type="ECO:0000256" key="1">
    <source>
        <dbReference type="SAM" id="MobiDB-lite"/>
    </source>
</evidence>
<dbReference type="AlphaFoldDB" id="A0A4Z2ENI2"/>
<feature type="region of interest" description="Disordered" evidence="1">
    <location>
        <begin position="1"/>
        <end position="97"/>
    </location>
</feature>
<evidence type="ECO:0000313" key="2">
    <source>
        <dbReference type="EMBL" id="TNN30348.1"/>
    </source>
</evidence>
<dbReference type="EMBL" id="SRLO01004594">
    <property type="protein sequence ID" value="TNN30348.1"/>
    <property type="molecule type" value="Genomic_DNA"/>
</dbReference>
<name>A0A4Z2ENI2_9TELE</name>
<protein>
    <submittedName>
        <fullName evidence="2">Uncharacterized protein</fullName>
    </submittedName>
</protein>
<keyword evidence="3" id="KW-1185">Reference proteome</keyword>
<feature type="compositionally biased region" description="Basic and acidic residues" evidence="1">
    <location>
        <begin position="42"/>
        <end position="52"/>
    </location>
</feature>
<accession>A0A4Z2ENI2</accession>
<organism evidence="2 3">
    <name type="scientific">Liparis tanakae</name>
    <name type="common">Tanaka's snailfish</name>
    <dbReference type="NCBI Taxonomy" id="230148"/>
    <lineage>
        <taxon>Eukaryota</taxon>
        <taxon>Metazoa</taxon>
        <taxon>Chordata</taxon>
        <taxon>Craniata</taxon>
        <taxon>Vertebrata</taxon>
        <taxon>Euteleostomi</taxon>
        <taxon>Actinopterygii</taxon>
        <taxon>Neopterygii</taxon>
        <taxon>Teleostei</taxon>
        <taxon>Neoteleostei</taxon>
        <taxon>Acanthomorphata</taxon>
        <taxon>Eupercaria</taxon>
        <taxon>Perciformes</taxon>
        <taxon>Cottioidei</taxon>
        <taxon>Cottales</taxon>
        <taxon>Liparidae</taxon>
        <taxon>Liparis</taxon>
    </lineage>
</organism>
<proteinExistence type="predicted"/>
<gene>
    <name evidence="2" type="ORF">EYF80_059500</name>
</gene>